<dbReference type="SMART" id="SM00014">
    <property type="entry name" value="acidPPc"/>
    <property type="match status" value="1"/>
</dbReference>
<dbReference type="Pfam" id="PF01569">
    <property type="entry name" value="PAP2"/>
    <property type="match status" value="1"/>
</dbReference>
<evidence type="ECO:0000313" key="2">
    <source>
        <dbReference type="EMBL" id="OQP60196.1"/>
    </source>
</evidence>
<dbReference type="EMBL" id="LVYD01000065">
    <property type="protein sequence ID" value="OQP60196.1"/>
    <property type="molecule type" value="Genomic_DNA"/>
</dbReference>
<feature type="domain" description="Phosphatidic acid phosphatase type 2/haloperoxidase" evidence="1">
    <location>
        <begin position="111"/>
        <end position="214"/>
    </location>
</feature>
<name>A0A1V9FPL7_9BACT</name>
<keyword evidence="3" id="KW-1185">Reference proteome</keyword>
<proteinExistence type="predicted"/>
<dbReference type="STRING" id="1703345.A3860_34525"/>
<reference evidence="2 3" key="1">
    <citation type="submission" date="2016-03" db="EMBL/GenBank/DDBJ databases">
        <title>Niastella vici sp. nov., isolated from farmland soil.</title>
        <authorList>
            <person name="Chen L."/>
            <person name="Wang D."/>
            <person name="Yang S."/>
            <person name="Wang G."/>
        </authorList>
    </citation>
    <scope>NUCLEOTIDE SEQUENCE [LARGE SCALE GENOMIC DNA]</scope>
    <source>
        <strain evidence="2 3">DJ57</strain>
    </source>
</reference>
<dbReference type="AlphaFoldDB" id="A0A1V9FPL7"/>
<comment type="caution">
    <text evidence="2">The sequence shown here is derived from an EMBL/GenBank/DDBJ whole genome shotgun (WGS) entry which is preliminary data.</text>
</comment>
<dbReference type="Proteomes" id="UP000192796">
    <property type="component" value="Unassembled WGS sequence"/>
</dbReference>
<dbReference type="InterPro" id="IPR000326">
    <property type="entry name" value="PAP2/HPO"/>
</dbReference>
<dbReference type="RefSeq" id="WP_081153534.1">
    <property type="nucleotide sequence ID" value="NZ_LVYD01000065.1"/>
</dbReference>
<evidence type="ECO:0000313" key="3">
    <source>
        <dbReference type="Proteomes" id="UP000192796"/>
    </source>
</evidence>
<sequence length="233" mass="25989">MKGHFFKLSTIILCCSLYSVEIKAQKTDSVYQVKPLRFTQKQLIIPSILIIAGFGANGNGRESIKNELVEERNEIIPRFKTSLDDYLQFSPIALTYGLEAIGMKPKTDISNRSVILLKSELVMMAAVTVLKNTSHILRPDSSAYTSFPSGHTAQAFAAAAILSEEYGYRYKWVPYLSYGLASIVGGFRMANNKHYLSDVLVAAGIGILSTKLAYWTHRYKWGRAKNSNHAILL</sequence>
<evidence type="ECO:0000259" key="1">
    <source>
        <dbReference type="SMART" id="SM00014"/>
    </source>
</evidence>
<dbReference type="Gene3D" id="1.20.144.10">
    <property type="entry name" value="Phosphatidic acid phosphatase type 2/haloperoxidase"/>
    <property type="match status" value="1"/>
</dbReference>
<organism evidence="2 3">
    <name type="scientific">Niastella vici</name>
    <dbReference type="NCBI Taxonomy" id="1703345"/>
    <lineage>
        <taxon>Bacteria</taxon>
        <taxon>Pseudomonadati</taxon>
        <taxon>Bacteroidota</taxon>
        <taxon>Chitinophagia</taxon>
        <taxon>Chitinophagales</taxon>
        <taxon>Chitinophagaceae</taxon>
        <taxon>Niastella</taxon>
    </lineage>
</organism>
<dbReference type="OrthoDB" id="9773582at2"/>
<dbReference type="CDD" id="cd03394">
    <property type="entry name" value="PAP2_like_5"/>
    <property type="match status" value="1"/>
</dbReference>
<dbReference type="SUPFAM" id="SSF48317">
    <property type="entry name" value="Acid phosphatase/Vanadium-dependent haloperoxidase"/>
    <property type="match status" value="1"/>
</dbReference>
<accession>A0A1V9FPL7</accession>
<gene>
    <name evidence="2" type="ORF">A3860_34525</name>
</gene>
<dbReference type="InterPro" id="IPR036938">
    <property type="entry name" value="PAP2/HPO_sf"/>
</dbReference>
<protein>
    <submittedName>
        <fullName evidence="2">Phospholipid phosphatase</fullName>
    </submittedName>
</protein>